<evidence type="ECO:0000313" key="3">
    <source>
        <dbReference type="EMBL" id="CAL5137950.1"/>
    </source>
</evidence>
<dbReference type="EMBL" id="CAXLJL010000456">
    <property type="protein sequence ID" value="CAL5137949.1"/>
    <property type="molecule type" value="Genomic_DNA"/>
</dbReference>
<gene>
    <name evidence="2" type="ORF">CDAUBV1_LOCUS12423</name>
    <name evidence="3" type="ORF">CDAUBV1_LOCUS12424</name>
</gene>
<name>A0AAV2TLU9_CALDB</name>
<sequence>MWKPNFPSPSILLEPIALLRCLSSFRYTRPAAFNLLIVPDIHSFLFASGGTMGSNVASFFFEVTGTYDYLAHTSCAFSPDGSSPSEADCDWSIPPTGKQSQIPEKQVGYQRMEASKSAAPNC</sequence>
<evidence type="ECO:0000313" key="4">
    <source>
        <dbReference type="Proteomes" id="UP001497525"/>
    </source>
</evidence>
<reference evidence="2" key="1">
    <citation type="submission" date="2024-06" db="EMBL/GenBank/DDBJ databases">
        <authorList>
            <person name="Liu X."/>
            <person name="Lenzi L."/>
            <person name="Haldenby T S."/>
            <person name="Uol C."/>
        </authorList>
    </citation>
    <scope>NUCLEOTIDE SEQUENCE</scope>
</reference>
<accession>A0AAV2TLU9</accession>
<dbReference type="EMBL" id="CAXLJL010000456">
    <property type="protein sequence ID" value="CAL5137950.1"/>
    <property type="molecule type" value="Genomic_DNA"/>
</dbReference>
<evidence type="ECO:0000256" key="1">
    <source>
        <dbReference type="SAM" id="MobiDB-lite"/>
    </source>
</evidence>
<evidence type="ECO:0000313" key="2">
    <source>
        <dbReference type="EMBL" id="CAL5137949.1"/>
    </source>
</evidence>
<protein>
    <submittedName>
        <fullName evidence="2">Uncharacterized protein</fullName>
    </submittedName>
</protein>
<proteinExistence type="predicted"/>
<dbReference type="Proteomes" id="UP001497525">
    <property type="component" value="Unassembled WGS sequence"/>
</dbReference>
<comment type="caution">
    <text evidence="2">The sequence shown here is derived from an EMBL/GenBank/DDBJ whole genome shotgun (WGS) entry which is preliminary data.</text>
</comment>
<dbReference type="AlphaFoldDB" id="A0AAV2TLU9"/>
<feature type="region of interest" description="Disordered" evidence="1">
    <location>
        <begin position="78"/>
        <end position="122"/>
    </location>
</feature>
<organism evidence="2 4">
    <name type="scientific">Calicophoron daubneyi</name>
    <name type="common">Rumen fluke</name>
    <name type="synonym">Paramphistomum daubneyi</name>
    <dbReference type="NCBI Taxonomy" id="300641"/>
    <lineage>
        <taxon>Eukaryota</taxon>
        <taxon>Metazoa</taxon>
        <taxon>Spiralia</taxon>
        <taxon>Lophotrochozoa</taxon>
        <taxon>Platyhelminthes</taxon>
        <taxon>Trematoda</taxon>
        <taxon>Digenea</taxon>
        <taxon>Plagiorchiida</taxon>
        <taxon>Pronocephalata</taxon>
        <taxon>Paramphistomoidea</taxon>
        <taxon>Paramphistomidae</taxon>
        <taxon>Calicophoron</taxon>
    </lineage>
</organism>